<comment type="caution">
    <text evidence="1">The sequence shown here is derived from an EMBL/GenBank/DDBJ whole genome shotgun (WGS) entry which is preliminary data.</text>
</comment>
<dbReference type="Gene3D" id="2.40.30.80">
    <property type="entry name" value="YkvR-like"/>
    <property type="match status" value="1"/>
</dbReference>
<dbReference type="AlphaFoldDB" id="A0A1Q8Q467"/>
<protein>
    <submittedName>
        <fullName evidence="1">DUF3219 domain-containing protein</fullName>
    </submittedName>
</protein>
<sequence length="100" mass="11399">MVKTVILNDTPIEVTDFQEETILDEKTGKAVPKIGFQFKVTSEAYHDITTLLYEMDFHVKVPEKKLDFPATIHAYSTSVTNLYEENAVGEFSLELIGREE</sequence>
<reference evidence="1 2" key="1">
    <citation type="submission" date="2016-12" db="EMBL/GenBank/DDBJ databases">
        <title>Domibacillus antri genome sequencing.</title>
        <authorList>
            <person name="Verma A."/>
            <person name="Krishnamurthi S."/>
        </authorList>
    </citation>
    <scope>NUCLEOTIDE SEQUENCE [LARGE SCALE GENOMIC DNA]</scope>
    <source>
        <strain evidence="1 2">XD80</strain>
    </source>
</reference>
<evidence type="ECO:0000313" key="1">
    <source>
        <dbReference type="EMBL" id="OLN22092.1"/>
    </source>
</evidence>
<gene>
    <name evidence="1" type="ORF">BTO30_11405</name>
</gene>
<keyword evidence="2" id="KW-1185">Reference proteome</keyword>
<dbReference type="Pfam" id="PF11514">
    <property type="entry name" value="DUF3219"/>
    <property type="match status" value="1"/>
</dbReference>
<dbReference type="OrthoDB" id="2920197at2"/>
<dbReference type="SUPFAM" id="SSF159173">
    <property type="entry name" value="YkvR-like"/>
    <property type="match status" value="1"/>
</dbReference>
<dbReference type="EMBL" id="MSDU01000024">
    <property type="protein sequence ID" value="OLN22092.1"/>
    <property type="molecule type" value="Genomic_DNA"/>
</dbReference>
<dbReference type="InterPro" id="IPR023105">
    <property type="entry name" value="YkvR-like_sf"/>
</dbReference>
<evidence type="ECO:0000313" key="2">
    <source>
        <dbReference type="Proteomes" id="UP000185568"/>
    </source>
</evidence>
<dbReference type="STRING" id="1714264.BTO30_11405"/>
<dbReference type="Proteomes" id="UP000185568">
    <property type="component" value="Unassembled WGS sequence"/>
</dbReference>
<organism evidence="1 2">
    <name type="scientific">Domibacillus antri</name>
    <dbReference type="NCBI Taxonomy" id="1714264"/>
    <lineage>
        <taxon>Bacteria</taxon>
        <taxon>Bacillati</taxon>
        <taxon>Bacillota</taxon>
        <taxon>Bacilli</taxon>
        <taxon>Bacillales</taxon>
        <taxon>Bacillaceae</taxon>
        <taxon>Domibacillus</taxon>
    </lineage>
</organism>
<dbReference type="RefSeq" id="WP_075398860.1">
    <property type="nucleotide sequence ID" value="NZ_MSDU01000024.1"/>
</dbReference>
<name>A0A1Q8Q467_9BACI</name>
<accession>A0A1Q8Q467</accession>
<proteinExistence type="predicted"/>
<dbReference type="InterPro" id="IPR021596">
    <property type="entry name" value="DUF3219"/>
</dbReference>